<feature type="compositionally biased region" description="Polar residues" evidence="2">
    <location>
        <begin position="305"/>
        <end position="314"/>
    </location>
</feature>
<feature type="transmembrane region" description="Helical" evidence="3">
    <location>
        <begin position="90"/>
        <end position="111"/>
    </location>
</feature>
<feature type="region of interest" description="Disordered" evidence="2">
    <location>
        <begin position="295"/>
        <end position="318"/>
    </location>
</feature>
<feature type="compositionally biased region" description="Polar residues" evidence="2">
    <location>
        <begin position="263"/>
        <end position="272"/>
    </location>
</feature>
<evidence type="ECO:0000256" key="3">
    <source>
        <dbReference type="SAM" id="Phobius"/>
    </source>
</evidence>
<evidence type="ECO:0000313" key="5">
    <source>
        <dbReference type="EMBL" id="KAK1307880.1"/>
    </source>
</evidence>
<keyword evidence="6" id="KW-1185">Reference proteome</keyword>
<evidence type="ECO:0000256" key="1">
    <source>
        <dbReference type="SAM" id="Coils"/>
    </source>
</evidence>
<comment type="caution">
    <text evidence="5">The sequence shown here is derived from an EMBL/GenBank/DDBJ whole genome shotgun (WGS) entry which is preliminary data.</text>
</comment>
<dbReference type="PANTHER" id="PTHR33740">
    <property type="entry name" value="GPI-ANCHORED ADHESIN-LIKE PROTEIN"/>
    <property type="match status" value="1"/>
</dbReference>
<dbReference type="InterPro" id="IPR001119">
    <property type="entry name" value="SLH_dom"/>
</dbReference>
<sequence>MACLTITSSPNAIRLKLGPGFRKSSSVHLRMRFRTSDRRSLAVYASSAAKGDDGNGESWTNSDKSSDPFAGWVGADSGEGSSWKPGFTGVMGAGVAAVIFAVGVAFASFSFRSRNTSGIKQQMEPLTSQQEVLLSSDDLHGNEDQVKNEFSEVTLNKESLENDLKTEYTTDCTDLDVLDNAASQEDLQISPDVDGHVTPTSSYPSSTGLLESHAVDGSSDASTFDDPHSNSLDHFESSVYTDSTSAISTHSVPADVDNPEVQLDSSNDTGSQLHIEPMASSNSLSLESDEIVHSQVDSRDMPEIVTSNTSSQVDLTEEMQSPFDATSFTLEEHNQMENSSSGTTSSSLYDQIKAPELSSETYGSFPEGDKPNENGQSAETTSVFELPHENIPDTSPGSEISSRPLFESPIPEHPLPYGGKPAPSLVSAALQASPGEILVHAVIDQVQGQAFAALQVLKVIESDARPGDICTRREYARWLVSASGALSRNTISKVYPAMYIEKVTELAFDDITPEDPDFASIQGLAEAGLIQSRLSGYDVNGSLDGELGSVRFFPESPLSRQDLVSWKMALEKSLLAEVDKKTLYQCSGFIDIDRINPDAWPALVADLSAGEQGITSLAFGYTRLFQPNKPVTKAQAAIALATGDAAEVVGEELTRIEAESMAETAVAAHTALVAQVENDLNASFEEELAREREKVNAIEKLAEEARLELEKLRAEREEENNTLLRGRAAVDSETEVLARLRGEMEEQLQSLISNKMEISYERERINKLRQEAETENQAIVKLQYELEVERKALSMARTWAEEEALRAREQAKELEEARERWERCGIKVVVDSDLRDDANIGTPWLNAGKPSLVDGTVNRAENLVTKLTAMAAETKGRSVAVIETIIHAGKPSLVDGTVNRAENLVTKLRAMAAETKGRSLAVIETVIQHINLFISALKQRASDAATQATGRARELQSVVVLKANESAEEFRRNAASFGSSVKDGVTRAAGDCRESLERITQKFKT</sequence>
<name>A0AAV9E365_ACOCL</name>
<proteinExistence type="predicted"/>
<feature type="domain" description="SLH" evidence="4">
    <location>
        <begin position="504"/>
        <end position="581"/>
    </location>
</feature>
<feature type="coiled-coil region" evidence="1">
    <location>
        <begin position="765"/>
        <end position="824"/>
    </location>
</feature>
<gene>
    <name evidence="5" type="ORF">QJS10_CPA09g01690</name>
</gene>
<feature type="compositionally biased region" description="Polar residues" evidence="2">
    <location>
        <begin position="198"/>
        <end position="209"/>
    </location>
</feature>
<accession>A0AAV9E365</accession>
<feature type="region of interest" description="Disordered" evidence="2">
    <location>
        <begin position="359"/>
        <end position="378"/>
    </location>
</feature>
<feature type="region of interest" description="Disordered" evidence="2">
    <location>
        <begin position="47"/>
        <end position="77"/>
    </location>
</feature>
<evidence type="ECO:0000259" key="4">
    <source>
        <dbReference type="PROSITE" id="PS51272"/>
    </source>
</evidence>
<feature type="region of interest" description="Disordered" evidence="2">
    <location>
        <begin position="183"/>
        <end position="230"/>
    </location>
</feature>
<reference evidence="5" key="2">
    <citation type="submission" date="2023-06" db="EMBL/GenBank/DDBJ databases">
        <authorList>
            <person name="Ma L."/>
            <person name="Liu K.-W."/>
            <person name="Li Z."/>
            <person name="Hsiao Y.-Y."/>
            <person name="Qi Y."/>
            <person name="Fu T."/>
            <person name="Tang G."/>
            <person name="Zhang D."/>
            <person name="Sun W.-H."/>
            <person name="Liu D.-K."/>
            <person name="Li Y."/>
            <person name="Chen G.-Z."/>
            <person name="Liu X.-D."/>
            <person name="Liao X.-Y."/>
            <person name="Jiang Y.-T."/>
            <person name="Yu X."/>
            <person name="Hao Y."/>
            <person name="Huang J."/>
            <person name="Zhao X.-W."/>
            <person name="Ke S."/>
            <person name="Chen Y.-Y."/>
            <person name="Wu W.-L."/>
            <person name="Hsu J.-L."/>
            <person name="Lin Y.-F."/>
            <person name="Huang M.-D."/>
            <person name="Li C.-Y."/>
            <person name="Huang L."/>
            <person name="Wang Z.-W."/>
            <person name="Zhao X."/>
            <person name="Zhong W.-Y."/>
            <person name="Peng D.-H."/>
            <person name="Ahmad S."/>
            <person name="Lan S."/>
            <person name="Zhang J.-S."/>
            <person name="Tsai W.-C."/>
            <person name="Van De Peer Y."/>
            <person name="Liu Z.-J."/>
        </authorList>
    </citation>
    <scope>NUCLEOTIDE SEQUENCE</scope>
    <source>
        <strain evidence="5">CP</strain>
        <tissue evidence="5">Leaves</tissue>
    </source>
</reference>
<organism evidence="5 6">
    <name type="scientific">Acorus calamus</name>
    <name type="common">Sweet flag</name>
    <dbReference type="NCBI Taxonomy" id="4465"/>
    <lineage>
        <taxon>Eukaryota</taxon>
        <taxon>Viridiplantae</taxon>
        <taxon>Streptophyta</taxon>
        <taxon>Embryophyta</taxon>
        <taxon>Tracheophyta</taxon>
        <taxon>Spermatophyta</taxon>
        <taxon>Magnoliopsida</taxon>
        <taxon>Liliopsida</taxon>
        <taxon>Acoraceae</taxon>
        <taxon>Acorus</taxon>
    </lineage>
</organism>
<keyword evidence="3" id="KW-0472">Membrane</keyword>
<dbReference type="AlphaFoldDB" id="A0AAV9E365"/>
<keyword evidence="3" id="KW-1133">Transmembrane helix</keyword>
<reference evidence="5" key="1">
    <citation type="journal article" date="2023" name="Nat. Commun.">
        <title>Diploid and tetraploid genomes of Acorus and the evolution of monocots.</title>
        <authorList>
            <person name="Ma L."/>
            <person name="Liu K.W."/>
            <person name="Li Z."/>
            <person name="Hsiao Y.Y."/>
            <person name="Qi Y."/>
            <person name="Fu T."/>
            <person name="Tang G.D."/>
            <person name="Zhang D."/>
            <person name="Sun W.H."/>
            <person name="Liu D.K."/>
            <person name="Li Y."/>
            <person name="Chen G.Z."/>
            <person name="Liu X.D."/>
            <person name="Liao X.Y."/>
            <person name="Jiang Y.T."/>
            <person name="Yu X."/>
            <person name="Hao Y."/>
            <person name="Huang J."/>
            <person name="Zhao X.W."/>
            <person name="Ke S."/>
            <person name="Chen Y.Y."/>
            <person name="Wu W.L."/>
            <person name="Hsu J.L."/>
            <person name="Lin Y.F."/>
            <person name="Huang M.D."/>
            <person name="Li C.Y."/>
            <person name="Huang L."/>
            <person name="Wang Z.W."/>
            <person name="Zhao X."/>
            <person name="Zhong W.Y."/>
            <person name="Peng D.H."/>
            <person name="Ahmad S."/>
            <person name="Lan S."/>
            <person name="Zhang J.S."/>
            <person name="Tsai W.C."/>
            <person name="Van de Peer Y."/>
            <person name="Liu Z.J."/>
        </authorList>
    </citation>
    <scope>NUCLEOTIDE SEQUENCE</scope>
    <source>
        <strain evidence="5">CP</strain>
    </source>
</reference>
<feature type="region of interest" description="Disordered" evidence="2">
    <location>
        <begin position="249"/>
        <end position="274"/>
    </location>
</feature>
<dbReference type="PROSITE" id="PS51272">
    <property type="entry name" value="SLH"/>
    <property type="match status" value="1"/>
</dbReference>
<keyword evidence="1" id="KW-0175">Coiled coil</keyword>
<protein>
    <recommendedName>
        <fullName evidence="4">SLH domain-containing protein</fullName>
    </recommendedName>
</protein>
<feature type="coiled-coil region" evidence="1">
    <location>
        <begin position="674"/>
        <end position="729"/>
    </location>
</feature>
<evidence type="ECO:0000313" key="6">
    <source>
        <dbReference type="Proteomes" id="UP001180020"/>
    </source>
</evidence>
<dbReference type="Proteomes" id="UP001180020">
    <property type="component" value="Unassembled WGS sequence"/>
</dbReference>
<dbReference type="PANTHER" id="PTHR33740:SF3">
    <property type="entry name" value="GPI-ANCHORED ADHESIN-LIKE PROTEIN"/>
    <property type="match status" value="1"/>
</dbReference>
<evidence type="ECO:0000256" key="2">
    <source>
        <dbReference type="SAM" id="MobiDB-lite"/>
    </source>
</evidence>
<keyword evidence="3" id="KW-0812">Transmembrane</keyword>
<dbReference type="EMBL" id="JAUJYO010000009">
    <property type="protein sequence ID" value="KAK1307880.1"/>
    <property type="molecule type" value="Genomic_DNA"/>
</dbReference>